<dbReference type="Proteomes" id="UP001178507">
    <property type="component" value="Unassembled WGS sequence"/>
</dbReference>
<organism evidence="2 3">
    <name type="scientific">Effrenium voratum</name>
    <dbReference type="NCBI Taxonomy" id="2562239"/>
    <lineage>
        <taxon>Eukaryota</taxon>
        <taxon>Sar</taxon>
        <taxon>Alveolata</taxon>
        <taxon>Dinophyceae</taxon>
        <taxon>Suessiales</taxon>
        <taxon>Symbiodiniaceae</taxon>
        <taxon>Effrenium</taxon>
    </lineage>
</organism>
<name>A0AA36IVS2_9DINO</name>
<sequence>MGCICGKVDPNTFLVAHPAGKTLVEGLAGQGPGKVFSIEPWAASKKTNPPQMLEMRDDSGQVVLSVSGKCEPREDTTIVDGTGKMVAVLRRRPKRSSPKPRLAGTPPAG</sequence>
<feature type="region of interest" description="Disordered" evidence="1">
    <location>
        <begin position="90"/>
        <end position="109"/>
    </location>
</feature>
<protein>
    <submittedName>
        <fullName evidence="2">Uncharacterized protein</fullName>
    </submittedName>
</protein>
<evidence type="ECO:0000313" key="3">
    <source>
        <dbReference type="Proteomes" id="UP001178507"/>
    </source>
</evidence>
<reference evidence="2" key="1">
    <citation type="submission" date="2023-08" db="EMBL/GenBank/DDBJ databases">
        <authorList>
            <person name="Chen Y."/>
            <person name="Shah S."/>
            <person name="Dougan E. K."/>
            <person name="Thang M."/>
            <person name="Chan C."/>
        </authorList>
    </citation>
    <scope>NUCLEOTIDE SEQUENCE</scope>
</reference>
<accession>A0AA36IVS2</accession>
<comment type="caution">
    <text evidence="2">The sequence shown here is derived from an EMBL/GenBank/DDBJ whole genome shotgun (WGS) entry which is preliminary data.</text>
</comment>
<evidence type="ECO:0000256" key="1">
    <source>
        <dbReference type="SAM" id="MobiDB-lite"/>
    </source>
</evidence>
<gene>
    <name evidence="2" type="ORF">EVOR1521_LOCUS19065</name>
</gene>
<keyword evidence="3" id="KW-1185">Reference proteome</keyword>
<evidence type="ECO:0000313" key="2">
    <source>
        <dbReference type="EMBL" id="CAJ1394409.1"/>
    </source>
</evidence>
<dbReference type="EMBL" id="CAUJNA010002824">
    <property type="protein sequence ID" value="CAJ1394409.1"/>
    <property type="molecule type" value="Genomic_DNA"/>
</dbReference>
<dbReference type="AlphaFoldDB" id="A0AA36IVS2"/>
<proteinExistence type="predicted"/>